<dbReference type="InterPro" id="IPR041492">
    <property type="entry name" value="HAD_2"/>
</dbReference>
<protein>
    <submittedName>
        <fullName evidence="6">Beta-phosphoglucomutase</fullName>
    </submittedName>
</protein>
<evidence type="ECO:0000256" key="2">
    <source>
        <dbReference type="PIRSR" id="PIRSR610972-1"/>
    </source>
</evidence>
<dbReference type="Gene3D" id="3.40.50.1000">
    <property type="entry name" value="HAD superfamily/HAD-like"/>
    <property type="match status" value="1"/>
</dbReference>
<dbReference type="SFLD" id="SFLDG01129">
    <property type="entry name" value="C1.5:_HAD__Beta-PGM__Phosphata"/>
    <property type="match status" value="1"/>
</dbReference>
<dbReference type="InterPro" id="IPR010972">
    <property type="entry name" value="Beta-PGM"/>
</dbReference>
<feature type="binding site" evidence="3">
    <location>
        <position position="76"/>
    </location>
    <ligand>
        <name>substrate</name>
    </ligand>
</feature>
<dbReference type="GO" id="GO:0005975">
    <property type="term" value="P:carbohydrate metabolic process"/>
    <property type="evidence" value="ECO:0007669"/>
    <property type="project" value="InterPro"/>
</dbReference>
<feature type="binding site" evidence="3">
    <location>
        <begin position="7"/>
        <end position="9"/>
    </location>
    <ligand>
        <name>substrate</name>
    </ligand>
</feature>
<feature type="binding site" evidence="3">
    <location>
        <begin position="114"/>
        <end position="118"/>
    </location>
    <ligand>
        <name>substrate</name>
    </ligand>
</feature>
<evidence type="ECO:0000313" key="6">
    <source>
        <dbReference type="EMBL" id="SMH32210.1"/>
    </source>
</evidence>
<proteinExistence type="inferred from homology"/>
<evidence type="ECO:0000256" key="3">
    <source>
        <dbReference type="PIRSR" id="PIRSR610972-2"/>
    </source>
</evidence>
<gene>
    <name evidence="6" type="ORF">SAMN04488700_1348</name>
</gene>
<dbReference type="InterPro" id="IPR023214">
    <property type="entry name" value="HAD_sf"/>
</dbReference>
<dbReference type="PANTHER" id="PTHR18901:SF38">
    <property type="entry name" value="PSEUDOURIDINE-5'-PHOSPHATASE"/>
    <property type="match status" value="1"/>
</dbReference>
<name>A0A1X7N4B4_9LACT</name>
<dbReference type="Proteomes" id="UP000193435">
    <property type="component" value="Unassembled WGS sequence"/>
</dbReference>
<dbReference type="Pfam" id="PF13419">
    <property type="entry name" value="HAD_2"/>
    <property type="match status" value="1"/>
</dbReference>
<evidence type="ECO:0000256" key="5">
    <source>
        <dbReference type="PIRSR" id="PIRSR610972-4"/>
    </source>
</evidence>
<dbReference type="InterPro" id="IPR010976">
    <property type="entry name" value="B-phosphoglucomutase_hydrolase"/>
</dbReference>
<dbReference type="NCBIfam" id="TIGR01549">
    <property type="entry name" value="HAD-SF-IA-v1"/>
    <property type="match status" value="1"/>
</dbReference>
<dbReference type="OrthoDB" id="9797743at2"/>
<dbReference type="RefSeq" id="WP_085559518.1">
    <property type="nucleotide sequence ID" value="NZ_FOAH01000007.1"/>
</dbReference>
<feature type="binding site" evidence="3">
    <location>
        <position position="145"/>
    </location>
    <ligand>
        <name>substrate</name>
    </ligand>
</feature>
<feature type="binding site" evidence="3">
    <location>
        <position position="23"/>
    </location>
    <ligand>
        <name>substrate</name>
    </ligand>
</feature>
<dbReference type="STRING" id="1073423.SAMN04488700_1348"/>
<dbReference type="InterPro" id="IPR006439">
    <property type="entry name" value="HAD-SF_hydro_IA"/>
</dbReference>
<dbReference type="PANTHER" id="PTHR18901">
    <property type="entry name" value="2-DEOXYGLUCOSE-6-PHOSPHATE PHOSPHATASE 2"/>
    <property type="match status" value="1"/>
</dbReference>
<feature type="site" description="Important for catalytic activity and assists the phosphoryl transfer reaction to Asp8 by balancing charge and orienting the reacting groups" evidence="5">
    <location>
        <position position="145"/>
    </location>
</feature>
<reference evidence="6 7" key="1">
    <citation type="submission" date="2017-04" db="EMBL/GenBank/DDBJ databases">
        <authorList>
            <person name="Afonso C.L."/>
            <person name="Miller P.J."/>
            <person name="Scott M.A."/>
            <person name="Spackman E."/>
            <person name="Goraichik I."/>
            <person name="Dimitrov K.M."/>
            <person name="Suarez D.L."/>
            <person name="Swayne D.E."/>
        </authorList>
    </citation>
    <scope>NUCLEOTIDE SEQUENCE [LARGE SCALE GENOMIC DNA]</scope>
    <source>
        <strain evidence="6 7">LMG26642</strain>
    </source>
</reference>
<dbReference type="GO" id="GO:0000287">
    <property type="term" value="F:magnesium ion binding"/>
    <property type="evidence" value="ECO:0007669"/>
    <property type="project" value="InterPro"/>
</dbReference>
<dbReference type="Gene3D" id="1.10.150.240">
    <property type="entry name" value="Putative phosphatase, domain 2"/>
    <property type="match status" value="1"/>
</dbReference>
<feature type="active site" description="Proton donor/acceptor" evidence="2">
    <location>
        <position position="9"/>
    </location>
</feature>
<feature type="binding site" evidence="3">
    <location>
        <position position="50"/>
    </location>
    <ligand>
        <name>substrate</name>
    </ligand>
</feature>
<dbReference type="SUPFAM" id="SSF56784">
    <property type="entry name" value="HAD-like"/>
    <property type="match status" value="1"/>
</dbReference>
<organism evidence="6 7">
    <name type="scientific">Carnobacterium iners</name>
    <dbReference type="NCBI Taxonomy" id="1073423"/>
    <lineage>
        <taxon>Bacteria</taxon>
        <taxon>Bacillati</taxon>
        <taxon>Bacillota</taxon>
        <taxon>Bacilli</taxon>
        <taxon>Lactobacillales</taxon>
        <taxon>Carnobacteriaceae</taxon>
        <taxon>Carnobacterium</taxon>
    </lineage>
</organism>
<feature type="active site" description="Nucleophile" evidence="2">
    <location>
        <position position="7"/>
    </location>
</feature>
<dbReference type="NCBIfam" id="TIGR02009">
    <property type="entry name" value="PGMB-YQAB-SF"/>
    <property type="match status" value="1"/>
</dbReference>
<evidence type="ECO:0000313" key="7">
    <source>
        <dbReference type="Proteomes" id="UP000193435"/>
    </source>
</evidence>
<keyword evidence="4" id="KW-0479">Metal-binding</keyword>
<dbReference type="InterPro" id="IPR036412">
    <property type="entry name" value="HAD-like_sf"/>
</dbReference>
<keyword evidence="7" id="KW-1185">Reference proteome</keyword>
<dbReference type="NCBIfam" id="TIGR01990">
    <property type="entry name" value="bPGM"/>
    <property type="match status" value="1"/>
</dbReference>
<keyword evidence="4" id="KW-0460">Magnesium</keyword>
<comment type="similarity">
    <text evidence="1">Belongs to the HAD-like hydrolase superfamily. CbbY/CbbZ/Gph/YieH family.</text>
</comment>
<dbReference type="CDD" id="cd02598">
    <property type="entry name" value="HAD_BPGM"/>
    <property type="match status" value="1"/>
</dbReference>
<feature type="binding site" evidence="4">
    <location>
        <position position="9"/>
    </location>
    <ligand>
        <name>Mg(2+)</name>
        <dbReference type="ChEBI" id="CHEBI:18420"/>
    </ligand>
</feature>
<dbReference type="SFLD" id="SFLDG01135">
    <property type="entry name" value="C1.5.6:_HAD__Beta-PGM__Phospha"/>
    <property type="match status" value="1"/>
</dbReference>
<dbReference type="PRINTS" id="PR00413">
    <property type="entry name" value="HADHALOGNASE"/>
</dbReference>
<evidence type="ECO:0000256" key="4">
    <source>
        <dbReference type="PIRSR" id="PIRSR610972-3"/>
    </source>
</evidence>
<dbReference type="AlphaFoldDB" id="A0A1X7N4B4"/>
<sequence>MKAVLFDLDGIITDTAGYHFLAWKTLAEKLGIEIDKEFNEQLKGVSRTDSLELILKKGQLKNEFTLAEKEALAASKNEEYKQMIEQMSSADILPGIESLLVDLKNDHRLLGLASASQNGPVILKKLGLYDLFDTIVNPAELSAGKPDPEIFQKAAEQLGCSVSECVGIEDAAAGVESINRANIVSIAVGDKEVLSAADKVVIATNELTADLIKRIWTECHEIN</sequence>
<dbReference type="NCBIfam" id="TIGR01509">
    <property type="entry name" value="HAD-SF-IA-v3"/>
    <property type="match status" value="1"/>
</dbReference>
<dbReference type="SFLD" id="SFLDS00003">
    <property type="entry name" value="Haloacid_Dehalogenase"/>
    <property type="match status" value="1"/>
</dbReference>
<feature type="binding site" evidence="4">
    <location>
        <position position="170"/>
    </location>
    <ligand>
        <name>Mg(2+)</name>
        <dbReference type="ChEBI" id="CHEBI:18420"/>
    </ligand>
</feature>
<accession>A0A1X7N4B4</accession>
<feature type="binding site" evidence="4">
    <location>
        <position position="7"/>
    </location>
    <ligand>
        <name>Mg(2+)</name>
        <dbReference type="ChEBI" id="CHEBI:18420"/>
    </ligand>
</feature>
<dbReference type="GO" id="GO:0008801">
    <property type="term" value="F:beta-phosphoglucomutase activity"/>
    <property type="evidence" value="ECO:0007669"/>
    <property type="project" value="InterPro"/>
</dbReference>
<evidence type="ECO:0000256" key="1">
    <source>
        <dbReference type="ARBA" id="ARBA00006171"/>
    </source>
</evidence>
<feature type="site" description="Important for catalytic activity and assists the phosphoryl transfer reaction to Asp8 by balancing charge and orienting the reacting groups" evidence="5">
    <location>
        <position position="114"/>
    </location>
</feature>
<dbReference type="SFLD" id="SFLDF00046">
    <property type="entry name" value="beta-phosphoglucomutase"/>
    <property type="match status" value="1"/>
</dbReference>
<feature type="binding site" evidence="4">
    <location>
        <position position="169"/>
    </location>
    <ligand>
        <name>Mg(2+)</name>
        <dbReference type="ChEBI" id="CHEBI:18420"/>
    </ligand>
</feature>
<dbReference type="EMBL" id="FXBJ01000002">
    <property type="protein sequence ID" value="SMH32210.1"/>
    <property type="molecule type" value="Genomic_DNA"/>
</dbReference>
<comment type="cofactor">
    <cofactor evidence="4">
        <name>Mg(2+)</name>
        <dbReference type="ChEBI" id="CHEBI:18420"/>
    </cofactor>
    <text evidence="4">Binds 2 magnesium ions per subunit.</text>
</comment>
<feature type="binding site" evidence="3">
    <location>
        <begin position="42"/>
        <end position="47"/>
    </location>
    <ligand>
        <name>substrate</name>
    </ligand>
</feature>
<dbReference type="InterPro" id="IPR023198">
    <property type="entry name" value="PGP-like_dom2"/>
</dbReference>